<keyword evidence="4 6" id="KW-0378">Hydrolase</keyword>
<dbReference type="Pfam" id="PF02358">
    <property type="entry name" value="Trehalose_PPase"/>
    <property type="match status" value="1"/>
</dbReference>
<keyword evidence="6" id="KW-0479">Metal-binding</keyword>
<dbReference type="GO" id="GO:0005992">
    <property type="term" value="P:trehalose biosynthetic process"/>
    <property type="evidence" value="ECO:0007669"/>
    <property type="project" value="UniProtKB-UniPathway"/>
</dbReference>
<dbReference type="Proteomes" id="UP000326912">
    <property type="component" value="Unassembled WGS sequence"/>
</dbReference>
<keyword evidence="8" id="KW-1185">Reference proteome</keyword>
<proteinExistence type="inferred from homology"/>
<dbReference type="InterPro" id="IPR003337">
    <property type="entry name" value="Trehalose_PPase"/>
</dbReference>
<evidence type="ECO:0000256" key="1">
    <source>
        <dbReference type="ARBA" id="ARBA00000500"/>
    </source>
</evidence>
<evidence type="ECO:0000256" key="5">
    <source>
        <dbReference type="ARBA" id="ARBA00024179"/>
    </source>
</evidence>
<comment type="cofactor">
    <cofactor evidence="6">
        <name>Mg(2+)</name>
        <dbReference type="ChEBI" id="CHEBI:18420"/>
    </cofactor>
</comment>
<evidence type="ECO:0000256" key="4">
    <source>
        <dbReference type="ARBA" id="ARBA00022801"/>
    </source>
</evidence>
<organism evidence="7 8">
    <name type="scientific">Dictyobacter vulcani</name>
    <dbReference type="NCBI Taxonomy" id="2607529"/>
    <lineage>
        <taxon>Bacteria</taxon>
        <taxon>Bacillati</taxon>
        <taxon>Chloroflexota</taxon>
        <taxon>Ktedonobacteria</taxon>
        <taxon>Ktedonobacterales</taxon>
        <taxon>Dictyobacteraceae</taxon>
        <taxon>Dictyobacter</taxon>
    </lineage>
</organism>
<evidence type="ECO:0000256" key="2">
    <source>
        <dbReference type="ARBA" id="ARBA00005199"/>
    </source>
</evidence>
<comment type="similarity">
    <text evidence="3 6">Belongs to the trehalose phosphatase family.</text>
</comment>
<evidence type="ECO:0000256" key="6">
    <source>
        <dbReference type="RuleBase" id="RU361117"/>
    </source>
</evidence>
<dbReference type="EC" id="3.1.3.12" evidence="6"/>
<dbReference type="InterPro" id="IPR006379">
    <property type="entry name" value="HAD-SF_hydro_IIB"/>
</dbReference>
<dbReference type="RefSeq" id="WP_151756137.1">
    <property type="nucleotide sequence ID" value="NZ_BKZW01000001.1"/>
</dbReference>
<dbReference type="NCBIfam" id="TIGR00685">
    <property type="entry name" value="T6PP"/>
    <property type="match status" value="1"/>
</dbReference>
<dbReference type="GO" id="GO:0004805">
    <property type="term" value="F:trehalose-phosphatase activity"/>
    <property type="evidence" value="ECO:0007669"/>
    <property type="project" value="UniProtKB-EC"/>
</dbReference>
<reference evidence="7 8" key="1">
    <citation type="submission" date="2019-10" db="EMBL/GenBank/DDBJ databases">
        <title>Dictyobacter vulcani sp. nov., within the class Ktedonobacteria, isolated from soil of volcanic Mt. Zao.</title>
        <authorList>
            <person name="Zheng Y."/>
            <person name="Wang C.M."/>
            <person name="Sakai Y."/>
            <person name="Abe K."/>
            <person name="Yokota A."/>
            <person name="Yabe S."/>
        </authorList>
    </citation>
    <scope>NUCLEOTIDE SEQUENCE [LARGE SCALE GENOMIC DNA]</scope>
    <source>
        <strain evidence="7 8">W12</strain>
    </source>
</reference>
<accession>A0A5J4KPC8</accession>
<dbReference type="GO" id="GO:0046872">
    <property type="term" value="F:metal ion binding"/>
    <property type="evidence" value="ECO:0007669"/>
    <property type="project" value="UniProtKB-KW"/>
</dbReference>
<dbReference type="UniPathway" id="UPA00299"/>
<dbReference type="SUPFAM" id="SSF56784">
    <property type="entry name" value="HAD-like"/>
    <property type="match status" value="1"/>
</dbReference>
<evidence type="ECO:0000256" key="3">
    <source>
        <dbReference type="ARBA" id="ARBA00008770"/>
    </source>
</evidence>
<comment type="function">
    <text evidence="5 6">Removes the phosphate from trehalose 6-phosphate to produce free trehalose.</text>
</comment>
<dbReference type="Gene3D" id="3.30.70.1020">
    <property type="entry name" value="Trehalose-6-phosphate phosphatase related protein, domain 2"/>
    <property type="match status" value="1"/>
</dbReference>
<comment type="pathway">
    <text evidence="2 6">Glycan biosynthesis; trehalose biosynthesis.</text>
</comment>
<name>A0A5J4KPC8_9CHLR</name>
<dbReference type="Gene3D" id="3.40.50.1000">
    <property type="entry name" value="HAD superfamily/HAD-like"/>
    <property type="match status" value="1"/>
</dbReference>
<evidence type="ECO:0000313" key="8">
    <source>
        <dbReference type="Proteomes" id="UP000326912"/>
    </source>
</evidence>
<sequence length="269" mass="29282">MVSKDIATVLTQHPLGLVFDIDGTLSSIAPTPDEAVLYPGAAEHLAAASKFAHVGVLTGRAIADVARIVSIEGLTYIGTHGLEWCDGLPSTHPIQLLPEAEPYVEPGKELMDLAEKELVPQLPGLVVQRKNIGGTLHYRLTEDPEAARQLILDTLKEPAARLHMHIDEGKRAVEILTPLTINKGKALRRFVEHFNLKGIIFAGDDRTDLHGILEIERLRQDGYAAHAIAVQHQDTPPAVLKHADTIVQGVEEMIDLLGQMTISISKTNV</sequence>
<protein>
    <recommendedName>
        <fullName evidence="6">Trehalose 6-phosphate phosphatase</fullName>
        <ecNumber evidence="6">3.1.3.12</ecNumber>
    </recommendedName>
</protein>
<comment type="caution">
    <text evidence="7">The sequence shown here is derived from an EMBL/GenBank/DDBJ whole genome shotgun (WGS) entry which is preliminary data.</text>
</comment>
<dbReference type="InterPro" id="IPR023214">
    <property type="entry name" value="HAD_sf"/>
</dbReference>
<evidence type="ECO:0000313" key="7">
    <source>
        <dbReference type="EMBL" id="GER88211.1"/>
    </source>
</evidence>
<dbReference type="InterPro" id="IPR044651">
    <property type="entry name" value="OTSB-like"/>
</dbReference>
<dbReference type="NCBIfam" id="TIGR01484">
    <property type="entry name" value="HAD-SF-IIB"/>
    <property type="match status" value="1"/>
</dbReference>
<dbReference type="AlphaFoldDB" id="A0A5J4KPC8"/>
<dbReference type="PANTHER" id="PTHR43768:SF3">
    <property type="entry name" value="TREHALOSE 6-PHOSPHATE PHOSPHATASE"/>
    <property type="match status" value="1"/>
</dbReference>
<dbReference type="EMBL" id="BKZW01000001">
    <property type="protein sequence ID" value="GER88211.1"/>
    <property type="molecule type" value="Genomic_DNA"/>
</dbReference>
<dbReference type="InterPro" id="IPR036412">
    <property type="entry name" value="HAD-like_sf"/>
</dbReference>
<dbReference type="PANTHER" id="PTHR43768">
    <property type="entry name" value="TREHALOSE 6-PHOSPHATE PHOSPHATASE"/>
    <property type="match status" value="1"/>
</dbReference>
<keyword evidence="6" id="KW-0460">Magnesium</keyword>
<gene>
    <name evidence="7" type="ORF">KDW_23730</name>
</gene>
<comment type="catalytic activity">
    <reaction evidence="1 6">
        <text>alpha,alpha-trehalose 6-phosphate + H2O = alpha,alpha-trehalose + phosphate</text>
        <dbReference type="Rhea" id="RHEA:23420"/>
        <dbReference type="ChEBI" id="CHEBI:15377"/>
        <dbReference type="ChEBI" id="CHEBI:16551"/>
        <dbReference type="ChEBI" id="CHEBI:43474"/>
        <dbReference type="ChEBI" id="CHEBI:58429"/>
        <dbReference type="EC" id="3.1.3.12"/>
    </reaction>
</comment>